<dbReference type="AlphaFoldDB" id="A0A3E4U1X4"/>
<comment type="caution">
    <text evidence="1">The sequence shown here is derived from an EMBL/GenBank/DDBJ whole genome shotgun (WGS) entry which is preliminary data.</text>
</comment>
<dbReference type="EMBL" id="QSSQ01000031">
    <property type="protein sequence ID" value="RGL99335.1"/>
    <property type="molecule type" value="Genomic_DNA"/>
</dbReference>
<dbReference type="RefSeq" id="WP_117623414.1">
    <property type="nucleotide sequence ID" value="NZ_QRQF01000032.1"/>
</dbReference>
<reference evidence="1 2" key="1">
    <citation type="submission" date="2018-08" db="EMBL/GenBank/DDBJ databases">
        <title>A genome reference for cultivated species of the human gut microbiota.</title>
        <authorList>
            <person name="Zou Y."/>
            <person name="Xue W."/>
            <person name="Luo G."/>
        </authorList>
    </citation>
    <scope>NUCLEOTIDE SEQUENCE [LARGE SCALE GENOMIC DNA]</scope>
    <source>
        <strain evidence="1 2">TF05-11AC</strain>
    </source>
</reference>
<dbReference type="Proteomes" id="UP000261257">
    <property type="component" value="Unassembled WGS sequence"/>
</dbReference>
<organism evidence="1 2">
    <name type="scientific">Hungatella hathewayi</name>
    <dbReference type="NCBI Taxonomy" id="154046"/>
    <lineage>
        <taxon>Bacteria</taxon>
        <taxon>Bacillati</taxon>
        <taxon>Bacillota</taxon>
        <taxon>Clostridia</taxon>
        <taxon>Lachnospirales</taxon>
        <taxon>Lachnospiraceae</taxon>
        <taxon>Hungatella</taxon>
    </lineage>
</organism>
<accession>A0A3E4U1X4</accession>
<protein>
    <submittedName>
        <fullName evidence="1">Uncharacterized protein</fullName>
    </submittedName>
</protein>
<evidence type="ECO:0000313" key="2">
    <source>
        <dbReference type="Proteomes" id="UP000261257"/>
    </source>
</evidence>
<gene>
    <name evidence="1" type="ORF">DXC39_23220</name>
</gene>
<proteinExistence type="predicted"/>
<evidence type="ECO:0000313" key="1">
    <source>
        <dbReference type="EMBL" id="RGL99335.1"/>
    </source>
</evidence>
<name>A0A3E4U1X4_9FIRM</name>
<sequence length="315" mass="36514">MNIVVEFKTKRNTEKNIMKTQTINYQKVFGKLEQETERFIISLEGDSLDVIEVFRNIWELMFLYDGYFYTPCKYVVDGADENVKKLFFLSFYNTGKTWRNCASTLMGADKDFSEERRLKNGELRNKSRTSGDMLKTLINSFFYIHSEAYEGINVNHKLSLLLNICDGFVINTSGPNNNVKANIAKVIGTALDSKTVKYGAELLGIPSKKLYDALMLERHEIDHYIMKEGSLTDYEVKSVSATKDYINWYFIYIVELALRIAFLKEIGCECKDELVEYALNDINDWLILECDLQEKCKNPINQMKQDFKKMGISMT</sequence>